<evidence type="ECO:0000313" key="2">
    <source>
        <dbReference type="Proteomes" id="UP000252519"/>
    </source>
</evidence>
<protein>
    <submittedName>
        <fullName evidence="1">Uncharacterized protein</fullName>
    </submittedName>
</protein>
<sequence>MLPAPPEEIIHTVFRHPGLMSMAVIANIR</sequence>
<name>A0A368F2G6_ANCCA</name>
<reference evidence="1 2" key="1">
    <citation type="submission" date="2014-10" db="EMBL/GenBank/DDBJ databases">
        <title>Draft genome of the hookworm Ancylostoma caninum.</title>
        <authorList>
            <person name="Mitreva M."/>
        </authorList>
    </citation>
    <scope>NUCLEOTIDE SEQUENCE [LARGE SCALE GENOMIC DNA]</scope>
    <source>
        <strain evidence="1 2">Baltimore</strain>
    </source>
</reference>
<proteinExistence type="predicted"/>
<keyword evidence="2" id="KW-1185">Reference proteome</keyword>
<accession>A0A368F2G6</accession>
<organism evidence="1 2">
    <name type="scientific">Ancylostoma caninum</name>
    <name type="common">Dog hookworm</name>
    <dbReference type="NCBI Taxonomy" id="29170"/>
    <lineage>
        <taxon>Eukaryota</taxon>
        <taxon>Metazoa</taxon>
        <taxon>Ecdysozoa</taxon>
        <taxon>Nematoda</taxon>
        <taxon>Chromadorea</taxon>
        <taxon>Rhabditida</taxon>
        <taxon>Rhabditina</taxon>
        <taxon>Rhabditomorpha</taxon>
        <taxon>Strongyloidea</taxon>
        <taxon>Ancylostomatidae</taxon>
        <taxon>Ancylostomatinae</taxon>
        <taxon>Ancylostoma</taxon>
    </lineage>
</organism>
<comment type="caution">
    <text evidence="1">The sequence shown here is derived from an EMBL/GenBank/DDBJ whole genome shotgun (WGS) entry which is preliminary data.</text>
</comment>
<dbReference type="EMBL" id="JOJR01013429">
    <property type="protein sequence ID" value="RCN25209.1"/>
    <property type="molecule type" value="Genomic_DNA"/>
</dbReference>
<gene>
    <name evidence="1" type="ORF">ANCCAN_29080</name>
</gene>
<evidence type="ECO:0000313" key="1">
    <source>
        <dbReference type="EMBL" id="RCN25209.1"/>
    </source>
</evidence>
<dbReference type="AlphaFoldDB" id="A0A368F2G6"/>
<dbReference type="Proteomes" id="UP000252519">
    <property type="component" value="Unassembled WGS sequence"/>
</dbReference>